<dbReference type="Gramene" id="KVI11197">
    <property type="protein sequence ID" value="KVI11197"/>
    <property type="gene ID" value="Ccrd_010395"/>
</dbReference>
<dbReference type="Proteomes" id="UP000243975">
    <property type="component" value="Unassembled WGS sequence"/>
</dbReference>
<dbReference type="InterPro" id="IPR023241">
    <property type="entry name" value="FAM175_plant"/>
</dbReference>
<evidence type="ECO:0000313" key="1">
    <source>
        <dbReference type="EMBL" id="KVI11197.1"/>
    </source>
</evidence>
<dbReference type="GO" id="GO:0005634">
    <property type="term" value="C:nucleus"/>
    <property type="evidence" value="ECO:0007669"/>
    <property type="project" value="TreeGrafter"/>
</dbReference>
<organism evidence="1 2">
    <name type="scientific">Cynara cardunculus var. scolymus</name>
    <name type="common">Globe artichoke</name>
    <name type="synonym">Cynara scolymus</name>
    <dbReference type="NCBI Taxonomy" id="59895"/>
    <lineage>
        <taxon>Eukaryota</taxon>
        <taxon>Viridiplantae</taxon>
        <taxon>Streptophyta</taxon>
        <taxon>Embryophyta</taxon>
        <taxon>Tracheophyta</taxon>
        <taxon>Spermatophyta</taxon>
        <taxon>Magnoliopsida</taxon>
        <taxon>eudicotyledons</taxon>
        <taxon>Gunneridae</taxon>
        <taxon>Pentapetalae</taxon>
        <taxon>asterids</taxon>
        <taxon>campanulids</taxon>
        <taxon>Asterales</taxon>
        <taxon>Asteraceae</taxon>
        <taxon>Carduoideae</taxon>
        <taxon>Cardueae</taxon>
        <taxon>Carduinae</taxon>
        <taxon>Cynara</taxon>
    </lineage>
</organism>
<dbReference type="CDD" id="cd23656">
    <property type="entry name" value="Abraxas_plant"/>
    <property type="match status" value="1"/>
</dbReference>
<dbReference type="EMBL" id="LEKV01000806">
    <property type="protein sequence ID" value="KVI11197.1"/>
    <property type="molecule type" value="Genomic_DNA"/>
</dbReference>
<dbReference type="Pfam" id="PF21125">
    <property type="entry name" value="MPN_2A_DUB_like"/>
    <property type="match status" value="1"/>
</dbReference>
<dbReference type="OMA" id="TIHTHEY"/>
<sequence length="352" mass="38902">MDAISLHKIQISGPTLASLIQRVSSAAGDVDGLLFGRVSHITPLTLSDDSSAATTSDQPTLIATVTSFFSFTSTSTFYSASGQLDTPALNNLLSTSSSDDRLIGWFSGRRKTHLRPSMRESSVTSALASSIQFSSQVQNSHESHTFPPCIFFLLTTPFQDQLIHTHEYKAFQFQSSTDSFDPKTLDVVNLGPAFRGHYGNFTPNSPFPDLPFQVKGLNCESMVEDEGEKEKEKFGTLCDEGFKIGRLKILMGSEAANYTAELEELYNNMIKKLNGLAKLVEQSSARVLEQENHNMKLRFVKREIIESKTGSWSRKIQLVFEKPAVVLVGKNQDSCCVYFSGVPLNRQQVSSV</sequence>
<name>A0A103YLG8_CYNCS</name>
<dbReference type="PANTHER" id="PTHR31728:SF5">
    <property type="entry name" value="OS07G0540200 PROTEIN"/>
    <property type="match status" value="1"/>
</dbReference>
<dbReference type="PRINTS" id="PR02054">
    <property type="entry name" value="FAM175PLANT"/>
</dbReference>
<keyword evidence="2" id="KW-1185">Reference proteome</keyword>
<accession>A0A103YLG8</accession>
<comment type="caution">
    <text evidence="1">The sequence shown here is derived from an EMBL/GenBank/DDBJ whole genome shotgun (WGS) entry which is preliminary data.</text>
</comment>
<proteinExistence type="predicted"/>
<dbReference type="GO" id="GO:0031593">
    <property type="term" value="F:polyubiquitin modification-dependent protein binding"/>
    <property type="evidence" value="ECO:0007669"/>
    <property type="project" value="TreeGrafter"/>
</dbReference>
<dbReference type="PANTHER" id="PTHR31728">
    <property type="entry name" value="ABRAXAS FAMILY MEMBER"/>
    <property type="match status" value="1"/>
</dbReference>
<protein>
    <submittedName>
        <fullName evidence="1">FAM175 family</fullName>
    </submittedName>
</protein>
<reference evidence="1 2" key="1">
    <citation type="journal article" date="2016" name="Sci. Rep.">
        <title>The genome sequence of the outbreeding globe artichoke constructed de novo incorporating a phase-aware low-pass sequencing strategy of F1 progeny.</title>
        <authorList>
            <person name="Scaglione D."/>
            <person name="Reyes-Chin-Wo S."/>
            <person name="Acquadro A."/>
            <person name="Froenicke L."/>
            <person name="Portis E."/>
            <person name="Beitel C."/>
            <person name="Tirone M."/>
            <person name="Mauro R."/>
            <person name="Lo Monaco A."/>
            <person name="Mauromicale G."/>
            <person name="Faccioli P."/>
            <person name="Cattivelli L."/>
            <person name="Rieseberg L."/>
            <person name="Michelmore R."/>
            <person name="Lanteri S."/>
        </authorList>
    </citation>
    <scope>NUCLEOTIDE SEQUENCE [LARGE SCALE GENOMIC DNA]</scope>
    <source>
        <strain evidence="1">2C</strain>
    </source>
</reference>
<gene>
    <name evidence="1" type="ORF">Ccrd_010395</name>
</gene>
<dbReference type="AlphaFoldDB" id="A0A103YLG8"/>
<dbReference type="PRINTS" id="PR02051">
    <property type="entry name" value="PROTEINF175"/>
</dbReference>
<dbReference type="InterPro" id="IPR023238">
    <property type="entry name" value="FAM175"/>
</dbReference>
<evidence type="ECO:0000313" key="2">
    <source>
        <dbReference type="Proteomes" id="UP000243975"/>
    </source>
</evidence>